<gene>
    <name evidence="5" type="ORF">RIMI_LOCUS287749</name>
</gene>
<dbReference type="Gene3D" id="3.40.50.10140">
    <property type="entry name" value="Toll/interleukin-1 receptor homology (TIR) domain"/>
    <property type="match status" value="1"/>
</dbReference>
<keyword evidence="6" id="KW-1185">Reference proteome</keyword>
<dbReference type="PANTHER" id="PTHR11890:SF19">
    <property type="entry name" value="SINGLE IG IL-1-RELATED RECEPTOR"/>
    <property type="match status" value="1"/>
</dbReference>
<protein>
    <recommendedName>
        <fullName evidence="4">TIR domain-containing protein</fullName>
    </recommendedName>
</protein>
<feature type="domain" description="TIR" evidence="4">
    <location>
        <begin position="1"/>
        <end position="92"/>
    </location>
</feature>
<keyword evidence="2" id="KW-0325">Glycoprotein</keyword>
<dbReference type="EMBL" id="CAUEEQ010000325">
    <property type="protein sequence ID" value="CAJ0916474.1"/>
    <property type="molecule type" value="Genomic_DNA"/>
</dbReference>
<proteinExistence type="predicted"/>
<accession>A0ABN9KRD4</accession>
<dbReference type="Pfam" id="PF01582">
    <property type="entry name" value="TIR"/>
    <property type="match status" value="1"/>
</dbReference>
<sequence>MNVSRSRRLIVVLSTAYLEQEWCQSNFRDGFFRLLELSQTPIFIVFENQYKEMPAEVIHLLNSQKGTLKMLMWKTNSVSPASEFWKELRLALPRKMSLSEGKGDPQIQCQDDKDPMLTVNNEAANLDHDGDLGVRRSFYKAPPPRIVPVTRVPDREPVDVDISDLGSRNYSARTDYYCLVTEPDL</sequence>
<dbReference type="InterPro" id="IPR000157">
    <property type="entry name" value="TIR_dom"/>
</dbReference>
<evidence type="ECO:0000256" key="2">
    <source>
        <dbReference type="ARBA" id="ARBA00023180"/>
    </source>
</evidence>
<dbReference type="InterPro" id="IPR015621">
    <property type="entry name" value="IL-1_rcpt_fam"/>
</dbReference>
<dbReference type="InterPro" id="IPR035897">
    <property type="entry name" value="Toll_tir_struct_dom_sf"/>
</dbReference>
<reference evidence="5" key="1">
    <citation type="submission" date="2023-07" db="EMBL/GenBank/DDBJ databases">
        <authorList>
            <person name="Stuckert A."/>
        </authorList>
    </citation>
    <scope>NUCLEOTIDE SEQUENCE</scope>
</reference>
<evidence type="ECO:0000256" key="3">
    <source>
        <dbReference type="ARBA" id="ARBA00023319"/>
    </source>
</evidence>
<keyword evidence="1" id="KW-1015">Disulfide bond</keyword>
<dbReference type="SUPFAM" id="SSF52200">
    <property type="entry name" value="Toll/Interleukin receptor TIR domain"/>
    <property type="match status" value="1"/>
</dbReference>
<dbReference type="PANTHER" id="PTHR11890">
    <property type="entry name" value="INTERLEUKIN-1 RECEPTOR FAMILY MEMBER"/>
    <property type="match status" value="1"/>
</dbReference>
<evidence type="ECO:0000259" key="4">
    <source>
        <dbReference type="PROSITE" id="PS50104"/>
    </source>
</evidence>
<organism evidence="5 6">
    <name type="scientific">Ranitomeya imitator</name>
    <name type="common">mimic poison frog</name>
    <dbReference type="NCBI Taxonomy" id="111125"/>
    <lineage>
        <taxon>Eukaryota</taxon>
        <taxon>Metazoa</taxon>
        <taxon>Chordata</taxon>
        <taxon>Craniata</taxon>
        <taxon>Vertebrata</taxon>
        <taxon>Euteleostomi</taxon>
        <taxon>Amphibia</taxon>
        <taxon>Batrachia</taxon>
        <taxon>Anura</taxon>
        <taxon>Neobatrachia</taxon>
        <taxon>Hyloidea</taxon>
        <taxon>Dendrobatidae</taxon>
        <taxon>Dendrobatinae</taxon>
        <taxon>Ranitomeya</taxon>
    </lineage>
</organism>
<dbReference type="PROSITE" id="PS50104">
    <property type="entry name" value="TIR"/>
    <property type="match status" value="1"/>
</dbReference>
<evidence type="ECO:0000313" key="5">
    <source>
        <dbReference type="EMBL" id="CAJ0916474.1"/>
    </source>
</evidence>
<dbReference type="Proteomes" id="UP001176940">
    <property type="component" value="Unassembled WGS sequence"/>
</dbReference>
<keyword evidence="3" id="KW-0393">Immunoglobulin domain</keyword>
<evidence type="ECO:0000256" key="1">
    <source>
        <dbReference type="ARBA" id="ARBA00023157"/>
    </source>
</evidence>
<comment type="caution">
    <text evidence="5">The sequence shown here is derived from an EMBL/GenBank/DDBJ whole genome shotgun (WGS) entry which is preliminary data.</text>
</comment>
<name>A0ABN9KRD4_9NEOB</name>
<evidence type="ECO:0000313" key="6">
    <source>
        <dbReference type="Proteomes" id="UP001176940"/>
    </source>
</evidence>